<accession>A0ABY6HVI1</accession>
<dbReference type="Proteomes" id="UP001208689">
    <property type="component" value="Chromosome"/>
</dbReference>
<evidence type="ECO:0000313" key="2">
    <source>
        <dbReference type="Proteomes" id="UP001208689"/>
    </source>
</evidence>
<gene>
    <name evidence="1" type="ORF">NEF87_003705</name>
</gene>
<keyword evidence="2" id="KW-1185">Reference proteome</keyword>
<organism evidence="1 2">
    <name type="scientific">Candidatus Lokiarchaeum ossiferum</name>
    <dbReference type="NCBI Taxonomy" id="2951803"/>
    <lineage>
        <taxon>Archaea</taxon>
        <taxon>Promethearchaeati</taxon>
        <taxon>Promethearchaeota</taxon>
        <taxon>Promethearchaeia</taxon>
        <taxon>Promethearchaeales</taxon>
        <taxon>Promethearchaeaceae</taxon>
        <taxon>Candidatus Lokiarchaeum</taxon>
    </lineage>
</organism>
<evidence type="ECO:0000313" key="1">
    <source>
        <dbReference type="EMBL" id="UYP47420.1"/>
    </source>
</evidence>
<protein>
    <submittedName>
        <fullName evidence="1">Uncharacterized protein</fullName>
    </submittedName>
</protein>
<proteinExistence type="predicted"/>
<reference evidence="1" key="1">
    <citation type="submission" date="2022-09" db="EMBL/GenBank/DDBJ databases">
        <title>Actin cytoskeleton and complex cell architecture in an #Asgard archaeon.</title>
        <authorList>
            <person name="Ponce Toledo R.I."/>
            <person name="Schleper C."/>
            <person name="Rodrigues Oliveira T."/>
            <person name="Wollweber F."/>
            <person name="Xu J."/>
            <person name="Rittmann S."/>
            <person name="Klingl A."/>
            <person name="Pilhofer M."/>
        </authorList>
    </citation>
    <scope>NUCLEOTIDE SEQUENCE</scope>
    <source>
        <strain evidence="1">B-35</strain>
    </source>
</reference>
<dbReference type="EMBL" id="CP104013">
    <property type="protein sequence ID" value="UYP47420.1"/>
    <property type="molecule type" value="Genomic_DNA"/>
</dbReference>
<name>A0ABY6HVI1_9ARCH</name>
<sequence>MGLSENAFNDSIENFAVGEFQITMITHEIEKPGTEELLPIRMYSIAEKDTNKEKVKEVMNEALLQFLNRFSRFDIFQMNKELFKEFLDRFDKIFKGLIETPEESMLKQAKAAKAFERRARDSGPSHNLTRNKY</sequence>